<dbReference type="PANTHER" id="PTHR11102:SF53">
    <property type="entry name" value="PROTEIN SEL-1 HOMOLOG 2"/>
    <property type="match status" value="1"/>
</dbReference>
<evidence type="ECO:0000313" key="3">
    <source>
        <dbReference type="Ensembl" id="ENSLACP00000018921.1"/>
    </source>
</evidence>
<dbReference type="GO" id="GO:0036503">
    <property type="term" value="P:ERAD pathway"/>
    <property type="evidence" value="ECO:0007669"/>
    <property type="project" value="TreeGrafter"/>
</dbReference>
<dbReference type="InterPro" id="IPR050767">
    <property type="entry name" value="Sel1_AlgK"/>
</dbReference>
<dbReference type="InParanoid" id="H3BAK0"/>
<keyword evidence="4" id="KW-1185">Reference proteome</keyword>
<keyword evidence="2" id="KW-1133">Transmembrane helix</keyword>
<dbReference type="EMBL" id="AFYH01061501">
    <property type="status" value="NOT_ANNOTATED_CDS"/>
    <property type="molecule type" value="Genomic_DNA"/>
</dbReference>
<gene>
    <name evidence="3" type="primary">SEL1L2</name>
</gene>
<organism evidence="3 4">
    <name type="scientific">Latimeria chalumnae</name>
    <name type="common">Coelacanth</name>
    <dbReference type="NCBI Taxonomy" id="7897"/>
    <lineage>
        <taxon>Eukaryota</taxon>
        <taxon>Metazoa</taxon>
        <taxon>Chordata</taxon>
        <taxon>Craniata</taxon>
        <taxon>Vertebrata</taxon>
        <taxon>Euteleostomi</taxon>
        <taxon>Coelacanthiformes</taxon>
        <taxon>Coelacanthidae</taxon>
        <taxon>Latimeria</taxon>
    </lineage>
</organism>
<evidence type="ECO:0000256" key="1">
    <source>
        <dbReference type="ARBA" id="ARBA00038101"/>
    </source>
</evidence>
<dbReference type="EMBL" id="AFYH01061499">
    <property type="status" value="NOT_ANNOTATED_CDS"/>
    <property type="molecule type" value="Genomic_DNA"/>
</dbReference>
<dbReference type="Gene3D" id="1.25.40.10">
    <property type="entry name" value="Tetratricopeptide repeat domain"/>
    <property type="match status" value="2"/>
</dbReference>
<reference evidence="3" key="3">
    <citation type="submission" date="2025-09" db="UniProtKB">
        <authorList>
            <consortium name="Ensembl"/>
        </authorList>
    </citation>
    <scope>IDENTIFICATION</scope>
</reference>
<evidence type="ECO:0000256" key="2">
    <source>
        <dbReference type="SAM" id="Phobius"/>
    </source>
</evidence>
<reference evidence="4" key="1">
    <citation type="submission" date="2011-08" db="EMBL/GenBank/DDBJ databases">
        <title>The draft genome of Latimeria chalumnae.</title>
        <authorList>
            <person name="Di Palma F."/>
            <person name="Alfoldi J."/>
            <person name="Johnson J."/>
            <person name="Berlin A."/>
            <person name="Gnerre S."/>
            <person name="Jaffe D."/>
            <person name="MacCallum I."/>
            <person name="Young S."/>
            <person name="Walker B.J."/>
            <person name="Lander E."/>
            <person name="Lindblad-Toh K."/>
        </authorList>
    </citation>
    <scope>NUCLEOTIDE SEQUENCE [LARGE SCALE GENOMIC DNA]</scope>
    <source>
        <strain evidence="4">Wild caught</strain>
    </source>
</reference>
<dbReference type="eggNOG" id="KOG1550">
    <property type="taxonomic scope" value="Eukaryota"/>
</dbReference>
<dbReference type="SMART" id="SM00671">
    <property type="entry name" value="SEL1"/>
    <property type="match status" value="9"/>
</dbReference>
<protein>
    <submittedName>
        <fullName evidence="3">SEL1L2 adaptor subunit of SYVN1 ubiquitin ligase</fullName>
    </submittedName>
</protein>
<reference evidence="3" key="2">
    <citation type="submission" date="2025-08" db="UniProtKB">
        <authorList>
            <consortium name="Ensembl"/>
        </authorList>
    </citation>
    <scope>IDENTIFICATION</scope>
</reference>
<dbReference type="OMA" id="QKDAHAQ"/>
<dbReference type="Proteomes" id="UP000008672">
    <property type="component" value="Unassembled WGS sequence"/>
</dbReference>
<dbReference type="AlphaFoldDB" id="H3BAK0"/>
<keyword evidence="2" id="KW-0472">Membrane</keyword>
<dbReference type="InterPro" id="IPR006597">
    <property type="entry name" value="Sel1-like"/>
</dbReference>
<dbReference type="SUPFAM" id="SSF81901">
    <property type="entry name" value="HCP-like"/>
    <property type="match status" value="3"/>
</dbReference>
<feature type="transmembrane region" description="Helical" evidence="2">
    <location>
        <begin position="566"/>
        <end position="586"/>
    </location>
</feature>
<sequence length="589" mass="66548">RNQTQERDNLYRTGSNILKGTRDKTKRKQAYQLLMKAADLGSTRAMEKIAYALLFGDQLPQNITAAKILYEALAEEGSPRAHTALGFIHATGTGVYPNQAKALVYYTFAAIGGNHVAQMILSYRYSAGISIPHNCEAALIQYRNVAKHVANKLTFAGGILGGKVRLTERHENPYSSDGVLDLDLYQYSKFLAEKGEVQAQVTLGQLHLVGGRGLEQDPYKAFYYFSKAVKAGSTYALAFLGKMYSEGSEAVPQDNETAFKYFKMAADRGNPLGLNDLGLAYLHGKGVPVSYTVAFQYFQKAAEKKWIDAQYQLGLMHYYGLGVRQDYALAYKYFHLASQSGHVLAFYQLAHMYATGTRVARSCHTAVELYKNVCEQGSWSEKFLSAYFAFREGDIDSSLLQYMLLSEMGYEVAQSNAAFILESKQSTIVRENQTYPLAQLLWIRAANQGNLFYTVIIIKYPSPYYTWYTKNLYSTHILCSGKQANKIHGLGEVRLIAYYWEQGFIVSLDVHLAKRFYDMALQSSQEAYAPVLLALAKLEVVHFFSEIQRASFTLVWQHRILNMFRFYWDLLVIALLTVFLLVLIAYRPT</sequence>
<dbReference type="EMBL" id="AFYH01061503">
    <property type="status" value="NOT_ANNOTATED_CDS"/>
    <property type="molecule type" value="Genomic_DNA"/>
</dbReference>
<keyword evidence="2" id="KW-0812">Transmembrane</keyword>
<comment type="similarity">
    <text evidence="1">Belongs to the sel-1 family.</text>
</comment>
<accession>H3BAK0</accession>
<dbReference type="PANTHER" id="PTHR11102">
    <property type="entry name" value="SEL-1-LIKE PROTEIN"/>
    <property type="match status" value="1"/>
</dbReference>
<dbReference type="STRING" id="7897.ENSLACP00000018921"/>
<name>H3BAK0_LATCH</name>
<dbReference type="GO" id="GO:0005789">
    <property type="term" value="C:endoplasmic reticulum membrane"/>
    <property type="evidence" value="ECO:0007669"/>
    <property type="project" value="TreeGrafter"/>
</dbReference>
<dbReference type="GeneTree" id="ENSGT00940000161298"/>
<dbReference type="EMBL" id="AFYH01061502">
    <property type="status" value="NOT_ANNOTATED_CDS"/>
    <property type="molecule type" value="Genomic_DNA"/>
</dbReference>
<dbReference type="EMBL" id="AFYH01061500">
    <property type="status" value="NOT_ANNOTATED_CDS"/>
    <property type="molecule type" value="Genomic_DNA"/>
</dbReference>
<dbReference type="InterPro" id="IPR011990">
    <property type="entry name" value="TPR-like_helical_dom_sf"/>
</dbReference>
<dbReference type="Ensembl" id="ENSLACT00000019054.1">
    <property type="protein sequence ID" value="ENSLACP00000018921.1"/>
    <property type="gene ID" value="ENSLACG00000016649.1"/>
</dbReference>
<proteinExistence type="inferred from homology"/>
<evidence type="ECO:0000313" key="4">
    <source>
        <dbReference type="Proteomes" id="UP000008672"/>
    </source>
</evidence>
<dbReference type="Pfam" id="PF08238">
    <property type="entry name" value="Sel1"/>
    <property type="match status" value="9"/>
</dbReference>